<accession>A0A8E4ZDD0</accession>
<dbReference type="Proteomes" id="UP000693839">
    <property type="component" value="Segment"/>
</dbReference>
<protein>
    <submittedName>
        <fullName evidence="1">Uncharacterized protein</fullName>
    </submittedName>
</protein>
<gene>
    <name evidence="1" type="ORF">Leef1_29</name>
</gene>
<keyword evidence="2" id="KW-1185">Reference proteome</keyword>
<sequence length="150" mass="17212">MFALQHSLIGRVNPSIFNFNNNYIGVVSLCSFCSAIRGCCNLRGSYALILLILNNFLMQHPENENKTEVTVNQFETQLAYWLDSFDGHLEFIPNAQQLLHDSLLSLDEQIYNDKEKKTIKAFLNSALSLTFLVKDNPTDLQKFINYKTQN</sequence>
<evidence type="ECO:0000313" key="1">
    <source>
        <dbReference type="EMBL" id="QQV91393.1"/>
    </source>
</evidence>
<proteinExistence type="predicted"/>
<dbReference type="EMBL" id="MT732473">
    <property type="protein sequence ID" value="QQV91393.1"/>
    <property type="molecule type" value="Genomic_DNA"/>
</dbReference>
<organism evidence="1 2">
    <name type="scientific">Polaribacter phage Leef_1</name>
    <dbReference type="NCBI Taxonomy" id="2745684"/>
    <lineage>
        <taxon>Viruses</taxon>
        <taxon>Duplodnaviria</taxon>
        <taxon>Heunggongvirae</taxon>
        <taxon>Uroviricota</taxon>
        <taxon>Caudoviricetes</taxon>
        <taxon>Helgolandviridae</taxon>
        <taxon>Leefvirus</taxon>
        <taxon>Leefvirus Leef</taxon>
    </lineage>
</organism>
<name>A0A8E4ZDD0_9CAUD</name>
<reference evidence="1" key="1">
    <citation type="submission" date="2020-07" db="EMBL/GenBank/DDBJ databases">
        <title>Highly diverse flavobacterial phages as mortality factor during North Sea spring blooms.</title>
        <authorList>
            <person name="Bartlau N."/>
            <person name="Wichels A."/>
            <person name="Krohne G."/>
            <person name="Adriaenssens E.M."/>
            <person name="Heins A."/>
            <person name="Fuchs B.M."/>
            <person name="Amann R."/>
            <person name="Moraru C."/>
        </authorList>
    </citation>
    <scope>NUCLEOTIDE SEQUENCE</scope>
</reference>
<evidence type="ECO:0000313" key="2">
    <source>
        <dbReference type="Proteomes" id="UP000693839"/>
    </source>
</evidence>